<dbReference type="Proteomes" id="UP000006304">
    <property type="component" value="Chromosome"/>
</dbReference>
<proteinExistence type="predicted"/>
<name>K0F3Q1_NOCB7</name>
<dbReference type="PROSITE" id="PS51257">
    <property type="entry name" value="PROKAR_LIPOPROTEIN"/>
    <property type="match status" value="1"/>
</dbReference>
<sequence>MVKSTGTGFGYRVALRATALLTLLVVTSCALLPGERDRDERPAVVVDTAGSFRPGLSVSIPDSLAADFTQLQPNLGGQVGLAIMPVGGGRMTIFGDWVSGIAWSTIKVPLAIAALRHDPDDSVFENAEAAITVSDNGAAEALWESLGDGLEAAQAVQDVIDEAGDSTTGLAGPRTRLDYTAFGQTEWTLANQVRFASRLPCLPETFQVPELMAEITPDQSWGLGNLEGAAFKGGWGPDDETGIYTVRQFGVVPTQNGMVAVALAAQADSGTYEDSTAILSRLAVLLGRHLAELRGGTCAH</sequence>
<accession>K0F3Q1</accession>
<dbReference type="SUPFAM" id="SSF56601">
    <property type="entry name" value="beta-lactamase/transpeptidase-like"/>
    <property type="match status" value="1"/>
</dbReference>
<evidence type="ECO:0008006" key="3">
    <source>
        <dbReference type="Google" id="ProtNLM"/>
    </source>
</evidence>
<gene>
    <name evidence="1" type="ORF">O3I_032015</name>
</gene>
<dbReference type="AlphaFoldDB" id="K0F3Q1"/>
<dbReference type="eggNOG" id="COG2367">
    <property type="taxonomic scope" value="Bacteria"/>
</dbReference>
<organism evidence="1 2">
    <name type="scientific">Nocardia brasiliensis (strain ATCC 700358 / HUJEG-1)</name>
    <dbReference type="NCBI Taxonomy" id="1133849"/>
    <lineage>
        <taxon>Bacteria</taxon>
        <taxon>Bacillati</taxon>
        <taxon>Actinomycetota</taxon>
        <taxon>Actinomycetes</taxon>
        <taxon>Mycobacteriales</taxon>
        <taxon>Nocardiaceae</taxon>
        <taxon>Nocardia</taxon>
    </lineage>
</organism>
<dbReference type="STRING" id="1133849.O3I_032015"/>
<dbReference type="HOGENOM" id="CLU_055774_2_0_11"/>
<keyword evidence="2" id="KW-1185">Reference proteome</keyword>
<evidence type="ECO:0000313" key="1">
    <source>
        <dbReference type="EMBL" id="AFU04352.1"/>
    </source>
</evidence>
<dbReference type="KEGG" id="nbr:O3I_032015"/>
<dbReference type="InterPro" id="IPR012338">
    <property type="entry name" value="Beta-lactam/transpept-like"/>
</dbReference>
<reference evidence="1 2" key="1">
    <citation type="journal article" date="2012" name="J. Bacteriol.">
        <title>Complete genome sequence of Nocardia brasiliensis HUJEG-1.</title>
        <authorList>
            <person name="Vera-Cabrera L."/>
            <person name="Ortiz-Lopez R."/>
            <person name="Elizondo-Gonzalez R."/>
            <person name="Perez-Maya A.A."/>
            <person name="Ocampo-Candiani J."/>
        </authorList>
    </citation>
    <scope>NUCLEOTIDE SEQUENCE [LARGE SCALE GENOMIC DNA]</scope>
    <source>
        <strain evidence="2">ATCC 700358</strain>
    </source>
</reference>
<dbReference type="EMBL" id="CP003876">
    <property type="protein sequence ID" value="AFU04352.1"/>
    <property type="molecule type" value="Genomic_DNA"/>
</dbReference>
<dbReference type="RefSeq" id="WP_014987203.1">
    <property type="nucleotide sequence ID" value="NC_018681.1"/>
</dbReference>
<evidence type="ECO:0000313" key="2">
    <source>
        <dbReference type="Proteomes" id="UP000006304"/>
    </source>
</evidence>
<protein>
    <recommendedName>
        <fullName evidence="3">Serine hydrolase</fullName>
    </recommendedName>
</protein>
<dbReference type="Gene3D" id="3.40.710.10">
    <property type="entry name" value="DD-peptidase/beta-lactamase superfamily"/>
    <property type="match status" value="1"/>
</dbReference>